<feature type="transmembrane region" description="Helical" evidence="1">
    <location>
        <begin position="202"/>
        <end position="223"/>
    </location>
</feature>
<sequence length="341" mass="36714">MTAATTTTATTAAPAATRARVGWGDLLWLTWRQHRWTVGGTAAIAAGLSALALGVAWHVDATGHVEHTLLFDEYGYLTVAQALAVAPVLAGFLIAVFWAAPLLSREYEQRTHLVVWTQDLSPARWLAGKVVLLGAAGAALSAGFGAAVVVLMNSVNRHTDGGSEFLPFHSDAFEVVPHVQVGYALFGFALGLALSALTRRTVLSMGLALVVFFLVRGLVASVWRPYYASPLRSVAPYDPLPENGRNIAWPARDALMVDVGYLDAAGAEMDAVTDTSCLSTADEADGYGRCLFDQGVRQTFVDYQPVDRVLSFQLVELGIFTAFAAGLFALTFWWVKRTHRV</sequence>
<evidence type="ECO:0008006" key="4">
    <source>
        <dbReference type="Google" id="ProtNLM"/>
    </source>
</evidence>
<dbReference type="RefSeq" id="WP_344042954.1">
    <property type="nucleotide sequence ID" value="NZ_BAAAKE010000039.1"/>
</dbReference>
<evidence type="ECO:0000313" key="2">
    <source>
        <dbReference type="EMBL" id="MFC5057594.1"/>
    </source>
</evidence>
<keyword evidence="1" id="KW-0812">Transmembrane</keyword>
<feature type="transmembrane region" description="Helical" evidence="1">
    <location>
        <begin position="317"/>
        <end position="335"/>
    </location>
</feature>
<feature type="transmembrane region" description="Helical" evidence="1">
    <location>
        <begin position="175"/>
        <end position="195"/>
    </location>
</feature>
<dbReference type="EMBL" id="JBHSJB010000028">
    <property type="protein sequence ID" value="MFC5057594.1"/>
    <property type="molecule type" value="Genomic_DNA"/>
</dbReference>
<accession>A0ABV9Y721</accession>
<reference evidence="3" key="1">
    <citation type="journal article" date="2019" name="Int. J. Syst. Evol. Microbiol.">
        <title>The Global Catalogue of Microorganisms (GCM) 10K type strain sequencing project: providing services to taxonomists for standard genome sequencing and annotation.</title>
        <authorList>
            <consortium name="The Broad Institute Genomics Platform"/>
            <consortium name="The Broad Institute Genome Sequencing Center for Infectious Disease"/>
            <person name="Wu L."/>
            <person name="Ma J."/>
        </authorList>
    </citation>
    <scope>NUCLEOTIDE SEQUENCE [LARGE SCALE GENOMIC DNA]</scope>
    <source>
        <strain evidence="3">KCTC 12848</strain>
    </source>
</reference>
<protein>
    <recommendedName>
        <fullName evidence="4">ABC-2 family transporter</fullName>
    </recommendedName>
</protein>
<name>A0ABV9Y721_9PSEU</name>
<proteinExistence type="predicted"/>
<gene>
    <name evidence="2" type="ORF">ACFPFM_28090</name>
</gene>
<feature type="transmembrane region" description="Helical" evidence="1">
    <location>
        <begin position="36"/>
        <end position="59"/>
    </location>
</feature>
<keyword evidence="3" id="KW-1185">Reference proteome</keyword>
<keyword evidence="1" id="KW-1133">Transmembrane helix</keyword>
<comment type="caution">
    <text evidence="2">The sequence shown here is derived from an EMBL/GenBank/DDBJ whole genome shotgun (WGS) entry which is preliminary data.</text>
</comment>
<evidence type="ECO:0000256" key="1">
    <source>
        <dbReference type="SAM" id="Phobius"/>
    </source>
</evidence>
<dbReference type="Proteomes" id="UP001595833">
    <property type="component" value="Unassembled WGS sequence"/>
</dbReference>
<feature type="transmembrane region" description="Helical" evidence="1">
    <location>
        <begin position="79"/>
        <end position="100"/>
    </location>
</feature>
<organism evidence="2 3">
    <name type="scientific">Saccharothrix xinjiangensis</name>
    <dbReference type="NCBI Taxonomy" id="204798"/>
    <lineage>
        <taxon>Bacteria</taxon>
        <taxon>Bacillati</taxon>
        <taxon>Actinomycetota</taxon>
        <taxon>Actinomycetes</taxon>
        <taxon>Pseudonocardiales</taxon>
        <taxon>Pseudonocardiaceae</taxon>
        <taxon>Saccharothrix</taxon>
    </lineage>
</organism>
<evidence type="ECO:0000313" key="3">
    <source>
        <dbReference type="Proteomes" id="UP001595833"/>
    </source>
</evidence>
<keyword evidence="1" id="KW-0472">Membrane</keyword>
<feature type="transmembrane region" description="Helical" evidence="1">
    <location>
        <begin position="130"/>
        <end position="155"/>
    </location>
</feature>